<proteinExistence type="inferred from homology"/>
<comment type="subcellular location">
    <subcellularLocation>
        <location evidence="1">Membrane</location>
        <topology evidence="1">Multi-pass membrane protein</topology>
    </subcellularLocation>
</comment>
<dbReference type="Pfam" id="PF00153">
    <property type="entry name" value="Mito_carr"/>
    <property type="match status" value="1"/>
</dbReference>
<dbReference type="EMBL" id="LWCA01000798">
    <property type="protein sequence ID" value="OAF66901.1"/>
    <property type="molecule type" value="Genomic_DNA"/>
</dbReference>
<comment type="caution">
    <text evidence="5">The sequence shown here is derived from an EMBL/GenBank/DDBJ whole genome shotgun (WGS) entry which is preliminary data.</text>
</comment>
<comment type="similarity">
    <text evidence="2">Belongs to the mitochondrial carrier (TC 2.A.29) family.</text>
</comment>
<evidence type="ECO:0000256" key="4">
    <source>
        <dbReference type="ARBA" id="ARBA00023136"/>
    </source>
</evidence>
<protein>
    <recommendedName>
        <fullName evidence="7">Mitochondrial carrier protein</fullName>
    </recommendedName>
</protein>
<dbReference type="AlphaFoldDB" id="A0A177AZU3"/>
<dbReference type="OrthoDB" id="193856at2759"/>
<evidence type="ECO:0000256" key="1">
    <source>
        <dbReference type="ARBA" id="ARBA00004141"/>
    </source>
</evidence>
<dbReference type="InterPro" id="IPR018108">
    <property type="entry name" value="MCP_transmembrane"/>
</dbReference>
<keyword evidence="6" id="KW-1185">Reference proteome</keyword>
<dbReference type="GO" id="GO:0016020">
    <property type="term" value="C:membrane"/>
    <property type="evidence" value="ECO:0007669"/>
    <property type="project" value="UniProtKB-SubCell"/>
</dbReference>
<sequence length="90" mass="10379">MDYNYKFNENEITTPNTILQNDAQIDDNVYTKTKHGNFQYFDFFSGFTAGCVGVFTGYPMDTLKVIMQSTIGIKNVNYRHICKNITTHYG</sequence>
<dbReference type="Proteomes" id="UP000078046">
    <property type="component" value="Unassembled WGS sequence"/>
</dbReference>
<name>A0A177AZU3_9BILA</name>
<evidence type="ECO:0008006" key="7">
    <source>
        <dbReference type="Google" id="ProtNLM"/>
    </source>
</evidence>
<evidence type="ECO:0000256" key="2">
    <source>
        <dbReference type="ARBA" id="ARBA00006375"/>
    </source>
</evidence>
<evidence type="ECO:0000313" key="6">
    <source>
        <dbReference type="Proteomes" id="UP000078046"/>
    </source>
</evidence>
<feature type="non-terminal residue" evidence="5">
    <location>
        <position position="90"/>
    </location>
</feature>
<dbReference type="Gene3D" id="1.50.40.10">
    <property type="entry name" value="Mitochondrial carrier domain"/>
    <property type="match status" value="1"/>
</dbReference>
<dbReference type="InterPro" id="IPR023395">
    <property type="entry name" value="MCP_dom_sf"/>
</dbReference>
<keyword evidence="4" id="KW-0472">Membrane</keyword>
<gene>
    <name evidence="5" type="ORF">A3Q56_05371</name>
</gene>
<organism evidence="5 6">
    <name type="scientific">Intoshia linei</name>
    <dbReference type="NCBI Taxonomy" id="1819745"/>
    <lineage>
        <taxon>Eukaryota</taxon>
        <taxon>Metazoa</taxon>
        <taxon>Spiralia</taxon>
        <taxon>Lophotrochozoa</taxon>
        <taxon>Mesozoa</taxon>
        <taxon>Orthonectida</taxon>
        <taxon>Rhopaluridae</taxon>
        <taxon>Intoshia</taxon>
    </lineage>
</organism>
<dbReference type="SUPFAM" id="SSF103506">
    <property type="entry name" value="Mitochondrial carrier"/>
    <property type="match status" value="1"/>
</dbReference>
<evidence type="ECO:0000313" key="5">
    <source>
        <dbReference type="EMBL" id="OAF66901.1"/>
    </source>
</evidence>
<reference evidence="5 6" key="1">
    <citation type="submission" date="2016-04" db="EMBL/GenBank/DDBJ databases">
        <title>The genome of Intoshia linei affirms orthonectids as highly simplified spiralians.</title>
        <authorList>
            <person name="Mikhailov K.V."/>
            <person name="Slusarev G.S."/>
            <person name="Nikitin M.A."/>
            <person name="Logacheva M.D."/>
            <person name="Penin A."/>
            <person name="Aleoshin V."/>
            <person name="Panchin Y.V."/>
        </authorList>
    </citation>
    <scope>NUCLEOTIDE SEQUENCE [LARGE SCALE GENOMIC DNA]</scope>
    <source>
        <strain evidence="5">Intl2013</strain>
        <tissue evidence="5">Whole animal</tissue>
    </source>
</reference>
<accession>A0A177AZU3</accession>
<evidence type="ECO:0000256" key="3">
    <source>
        <dbReference type="ARBA" id="ARBA00022692"/>
    </source>
</evidence>
<keyword evidence="3" id="KW-0812">Transmembrane</keyword>